<evidence type="ECO:0000313" key="1">
    <source>
        <dbReference type="EMBL" id="CEM00285.1"/>
    </source>
</evidence>
<gene>
    <name evidence="1" type="ORF">Vbra_12759</name>
</gene>
<organism evidence="1 2">
    <name type="scientific">Vitrella brassicaformis (strain CCMP3155)</name>
    <dbReference type="NCBI Taxonomy" id="1169540"/>
    <lineage>
        <taxon>Eukaryota</taxon>
        <taxon>Sar</taxon>
        <taxon>Alveolata</taxon>
        <taxon>Colpodellida</taxon>
        <taxon>Vitrellaceae</taxon>
        <taxon>Vitrella</taxon>
    </lineage>
</organism>
<dbReference type="AlphaFoldDB" id="A0A0G4ERM4"/>
<name>A0A0G4ERM4_VITBC</name>
<accession>A0A0G4ERM4</accession>
<reference evidence="1 2" key="1">
    <citation type="submission" date="2014-11" db="EMBL/GenBank/DDBJ databases">
        <authorList>
            <person name="Zhu J."/>
            <person name="Qi W."/>
            <person name="Song R."/>
        </authorList>
    </citation>
    <scope>NUCLEOTIDE SEQUENCE [LARGE SCALE GENOMIC DNA]</scope>
</reference>
<proteinExistence type="predicted"/>
<keyword evidence="2" id="KW-1185">Reference proteome</keyword>
<dbReference type="EMBL" id="CDMY01000295">
    <property type="protein sequence ID" value="CEM00285.1"/>
    <property type="molecule type" value="Genomic_DNA"/>
</dbReference>
<dbReference type="VEuPathDB" id="CryptoDB:Vbra_12759"/>
<sequence>MKHLTIGASAAAVGAVLVSVVLLHHGPGWKPNSAVVPTSNTWNTSVFNDLPAFASLSDKGATAGGEEAVRDVLTTIVGPSRHGKVLGIHLPHHHEKLQEGEVLLRTDCYGAEYSRPILLPASFASLDLSKAFPYKMKLGEGGDVVPLEYMMPCPEHLDAFRTSYKALLADKPFLASLHKAMDDRNMTEDYGIVLRHQHEQGNLTEAAGPMEGSMMIRPATHEEMEAATAPHHNATIEVEGAHYGTIRAVGWFWANGTGTSGPFHTYGCLEFYVCVQG</sequence>
<dbReference type="InParanoid" id="A0A0G4ERM4"/>
<protein>
    <submittedName>
        <fullName evidence="1">Uncharacterized protein</fullName>
    </submittedName>
</protein>
<evidence type="ECO:0000313" key="2">
    <source>
        <dbReference type="Proteomes" id="UP000041254"/>
    </source>
</evidence>
<dbReference type="Proteomes" id="UP000041254">
    <property type="component" value="Unassembled WGS sequence"/>
</dbReference>